<evidence type="ECO:0000313" key="3">
    <source>
        <dbReference type="Proteomes" id="UP000828390"/>
    </source>
</evidence>
<dbReference type="AlphaFoldDB" id="A0A9D4RH91"/>
<feature type="region of interest" description="Disordered" evidence="1">
    <location>
        <begin position="128"/>
        <end position="148"/>
    </location>
</feature>
<feature type="region of interest" description="Disordered" evidence="1">
    <location>
        <begin position="417"/>
        <end position="488"/>
    </location>
</feature>
<name>A0A9D4RH91_DREPO</name>
<feature type="compositionally biased region" description="Polar residues" evidence="1">
    <location>
        <begin position="429"/>
        <end position="444"/>
    </location>
</feature>
<proteinExistence type="predicted"/>
<dbReference type="Proteomes" id="UP000828390">
    <property type="component" value="Unassembled WGS sequence"/>
</dbReference>
<organism evidence="2 3">
    <name type="scientific">Dreissena polymorpha</name>
    <name type="common">Zebra mussel</name>
    <name type="synonym">Mytilus polymorpha</name>
    <dbReference type="NCBI Taxonomy" id="45954"/>
    <lineage>
        <taxon>Eukaryota</taxon>
        <taxon>Metazoa</taxon>
        <taxon>Spiralia</taxon>
        <taxon>Lophotrochozoa</taxon>
        <taxon>Mollusca</taxon>
        <taxon>Bivalvia</taxon>
        <taxon>Autobranchia</taxon>
        <taxon>Heteroconchia</taxon>
        <taxon>Euheterodonta</taxon>
        <taxon>Imparidentia</taxon>
        <taxon>Neoheterodontei</taxon>
        <taxon>Myida</taxon>
        <taxon>Dreissenoidea</taxon>
        <taxon>Dreissenidae</taxon>
        <taxon>Dreissena</taxon>
    </lineage>
</organism>
<dbReference type="EMBL" id="JAIWYP010000002">
    <property type="protein sequence ID" value="KAH3868471.1"/>
    <property type="molecule type" value="Genomic_DNA"/>
</dbReference>
<reference evidence="2" key="2">
    <citation type="submission" date="2020-11" db="EMBL/GenBank/DDBJ databases">
        <authorList>
            <person name="McCartney M.A."/>
            <person name="Auch B."/>
            <person name="Kono T."/>
            <person name="Mallez S."/>
            <person name="Becker A."/>
            <person name="Gohl D.M."/>
            <person name="Silverstein K.A.T."/>
            <person name="Koren S."/>
            <person name="Bechman K.B."/>
            <person name="Herman A."/>
            <person name="Abrahante J.E."/>
            <person name="Garbe J."/>
        </authorList>
    </citation>
    <scope>NUCLEOTIDE SEQUENCE</scope>
    <source>
        <strain evidence="2">Duluth1</strain>
        <tissue evidence="2">Whole animal</tissue>
    </source>
</reference>
<gene>
    <name evidence="2" type="ORF">DPMN_031621</name>
</gene>
<evidence type="ECO:0000313" key="2">
    <source>
        <dbReference type="EMBL" id="KAH3868471.1"/>
    </source>
</evidence>
<feature type="compositionally biased region" description="Polar residues" evidence="1">
    <location>
        <begin position="377"/>
        <end position="386"/>
    </location>
</feature>
<reference evidence="2" key="1">
    <citation type="journal article" date="2019" name="bioRxiv">
        <title>The Genome of the Zebra Mussel, Dreissena polymorpha: A Resource for Invasive Species Research.</title>
        <authorList>
            <person name="McCartney M.A."/>
            <person name="Auch B."/>
            <person name="Kono T."/>
            <person name="Mallez S."/>
            <person name="Zhang Y."/>
            <person name="Obille A."/>
            <person name="Becker A."/>
            <person name="Abrahante J.E."/>
            <person name="Garbe J."/>
            <person name="Badalamenti J.P."/>
            <person name="Herman A."/>
            <person name="Mangelson H."/>
            <person name="Liachko I."/>
            <person name="Sullivan S."/>
            <person name="Sone E.D."/>
            <person name="Koren S."/>
            <person name="Silverstein K.A.T."/>
            <person name="Beckman K.B."/>
            <person name="Gohl D.M."/>
        </authorList>
    </citation>
    <scope>NUCLEOTIDE SEQUENCE</scope>
    <source>
        <strain evidence="2">Duluth1</strain>
        <tissue evidence="2">Whole animal</tissue>
    </source>
</reference>
<accession>A0A9D4RH91</accession>
<keyword evidence="3" id="KW-1185">Reference proteome</keyword>
<comment type="caution">
    <text evidence="2">The sequence shown here is derived from an EMBL/GenBank/DDBJ whole genome shotgun (WGS) entry which is preliminary data.</text>
</comment>
<sequence>MCIRENPFPMGSADRTCASGTTLSPWAVQTAHAHQGQPFPHGQASADRTCASGTTLSPWAVQTAHAHQGQPFPHGQASADRTCASGTTLSPWAVQTTHAHQGQPFPHGQCRPHTHIRDNPFPMGRPVQTAHAHQGQPFPHGQASADRTCTSGTTLSPWAGQCRPHTSIRDNPFLMGRPVQTAHEHQGQPFPHGQASADCTCASRTTLSPWAGPCRPHMRIRDNPFPMASADRTCASGTTLSPWAGQCRPHMRIRDNPSPMGRPVQTAHAHQGQPFPHGQCRPHMRIRDNPFPMGSADRTCALGTTLSPWAVQTAHAHQGQPFPHGQASADSTCASGTTLSPWAGQCIPHMRIRDNPFPMGRPVHTTHAHQGQPFPHGQTSADRTCTSGTTLSPWADQCRPHMHIRDNPFPMGRPVHTTHAHQGQPFPHGQTSADHTCASGTTLSPWADQCRPHMHIRDTPFPMGRPVHTTHAHQGQPSGVSIGQNLKS</sequence>
<feature type="compositionally biased region" description="Polar residues" evidence="1">
    <location>
        <begin position="472"/>
        <end position="488"/>
    </location>
</feature>
<evidence type="ECO:0000256" key="1">
    <source>
        <dbReference type="SAM" id="MobiDB-lite"/>
    </source>
</evidence>
<feature type="region of interest" description="Disordered" evidence="1">
    <location>
        <begin position="365"/>
        <end position="386"/>
    </location>
</feature>
<protein>
    <submittedName>
        <fullName evidence="2">Uncharacterized protein</fullName>
    </submittedName>
</protein>